<dbReference type="InterPro" id="IPR003737">
    <property type="entry name" value="GlcNAc_PI_deacetylase-related"/>
</dbReference>
<evidence type="ECO:0000313" key="2">
    <source>
        <dbReference type="Proteomes" id="UP000270743"/>
    </source>
</evidence>
<dbReference type="SUPFAM" id="SSF102588">
    <property type="entry name" value="LmbE-like"/>
    <property type="match status" value="1"/>
</dbReference>
<dbReference type="EMBL" id="UZWE01000049">
    <property type="protein sequence ID" value="VDS10014.1"/>
    <property type="molecule type" value="Genomic_DNA"/>
</dbReference>
<dbReference type="Gene3D" id="3.40.50.10320">
    <property type="entry name" value="LmbE-like"/>
    <property type="match status" value="1"/>
</dbReference>
<dbReference type="EC" id="3.5.1.115" evidence="1"/>
<proteinExistence type="predicted"/>
<dbReference type="PANTHER" id="PTHR12993">
    <property type="entry name" value="N-ACETYLGLUCOSAMINYL-PHOSPHATIDYLINOSITOL DE-N-ACETYLASE-RELATED"/>
    <property type="match status" value="1"/>
</dbReference>
<reference evidence="1 2" key="1">
    <citation type="submission" date="2018-12" db="EMBL/GenBank/DDBJ databases">
        <authorList>
            <person name="Criscuolo A."/>
        </authorList>
    </citation>
    <scope>NUCLEOTIDE SEQUENCE [LARGE SCALE GENOMIC DNA]</scope>
    <source>
        <strain evidence="1">ACIP1116241</strain>
    </source>
</reference>
<accession>A0A447IR73</accession>
<dbReference type="AlphaFoldDB" id="A0A447IR73"/>
<dbReference type="InterPro" id="IPR024078">
    <property type="entry name" value="LmbE-like_dom_sf"/>
</dbReference>
<gene>
    <name evidence="1" type="primary">mca</name>
    <name evidence="1" type="ORF">PARHAE_03224</name>
</gene>
<sequence length="219" mass="23692">MSGFLDNLGPPIGVADLLGGRPLAVLAPHPDDETLGCGALLFDAAAHGARCTVICVTDGSRSHPKSRGWPPRRLAEQRRAELEAAAAILGATTHWLGHGDCRVRTDADISDLIPQGALLLATWEGDPHVDHQSVARMARNLARPDVALAYYPIWGRFTDRTAPTRTIAASAAALTAKRRALACHRSQMTPLIDDDPEGFVMEPWRQEHFLTHPEIVIAP</sequence>
<organism evidence="1 2">
    <name type="scientific">Paracoccus haematequi</name>
    <dbReference type="NCBI Taxonomy" id="2491866"/>
    <lineage>
        <taxon>Bacteria</taxon>
        <taxon>Pseudomonadati</taxon>
        <taxon>Pseudomonadota</taxon>
        <taxon>Alphaproteobacteria</taxon>
        <taxon>Rhodobacterales</taxon>
        <taxon>Paracoccaceae</taxon>
        <taxon>Paracoccus</taxon>
    </lineage>
</organism>
<dbReference type="RefSeq" id="WP_164555284.1">
    <property type="nucleotide sequence ID" value="NZ_UZWE01000049.1"/>
</dbReference>
<keyword evidence="1" id="KW-0378">Hydrolase</keyword>
<keyword evidence="2" id="KW-1185">Reference proteome</keyword>
<protein>
    <submittedName>
        <fullName evidence="1">Mycothiol S-conjugate amidase</fullName>
        <ecNumber evidence="1">3.5.1.115</ecNumber>
    </submittedName>
</protein>
<dbReference type="Pfam" id="PF02585">
    <property type="entry name" value="PIG-L"/>
    <property type="match status" value="1"/>
</dbReference>
<dbReference type="PANTHER" id="PTHR12993:SF29">
    <property type="entry name" value="BLR3841 PROTEIN"/>
    <property type="match status" value="1"/>
</dbReference>
<evidence type="ECO:0000313" key="1">
    <source>
        <dbReference type="EMBL" id="VDS10014.1"/>
    </source>
</evidence>
<dbReference type="GO" id="GO:0016811">
    <property type="term" value="F:hydrolase activity, acting on carbon-nitrogen (but not peptide) bonds, in linear amides"/>
    <property type="evidence" value="ECO:0007669"/>
    <property type="project" value="TreeGrafter"/>
</dbReference>
<name>A0A447IR73_9RHOB</name>
<dbReference type="Proteomes" id="UP000270743">
    <property type="component" value="Unassembled WGS sequence"/>
</dbReference>